<proteinExistence type="predicted"/>
<comment type="caution">
    <text evidence="2">The sequence shown here is derived from an EMBL/GenBank/DDBJ whole genome shotgun (WGS) entry which is preliminary data.</text>
</comment>
<dbReference type="EMBL" id="JAXOVC010000012">
    <property type="protein sequence ID" value="KAK4495275.1"/>
    <property type="molecule type" value="Genomic_DNA"/>
</dbReference>
<sequence>MCYCYIDIYGYEVCVDANKNRRAGQKPRKGTAWTLGITQKGKTSPTSRRPPTNRDVELGATAQPPNAKYANGTYPNGNDINGAYTNGNAVDGSYVYANRNQAEQ</sequence>
<keyword evidence="3" id="KW-1185">Reference proteome</keyword>
<feature type="compositionally biased region" description="Polar residues" evidence="1">
    <location>
        <begin position="36"/>
        <end position="50"/>
    </location>
</feature>
<feature type="region of interest" description="Disordered" evidence="1">
    <location>
        <begin position="20"/>
        <end position="74"/>
    </location>
</feature>
<dbReference type="Proteomes" id="UP001305779">
    <property type="component" value="Unassembled WGS sequence"/>
</dbReference>
<accession>A0ABR0E1J0</accession>
<evidence type="ECO:0000256" key="1">
    <source>
        <dbReference type="SAM" id="MobiDB-lite"/>
    </source>
</evidence>
<protein>
    <submittedName>
        <fullName evidence="2">Uncharacterized protein</fullName>
    </submittedName>
</protein>
<evidence type="ECO:0000313" key="2">
    <source>
        <dbReference type="EMBL" id="KAK4495275.1"/>
    </source>
</evidence>
<reference evidence="2 3" key="1">
    <citation type="journal article" date="2023" name="G3 (Bethesda)">
        <title>A chromosome-level genome assembly of Zasmidium syzygii isolated from banana leaves.</title>
        <authorList>
            <person name="van Westerhoven A.C."/>
            <person name="Mehrabi R."/>
            <person name="Talebi R."/>
            <person name="Steentjes M.B.F."/>
            <person name="Corcolon B."/>
            <person name="Chong P.A."/>
            <person name="Kema G.H.J."/>
            <person name="Seidl M.F."/>
        </authorList>
    </citation>
    <scope>NUCLEOTIDE SEQUENCE [LARGE SCALE GENOMIC DNA]</scope>
    <source>
        <strain evidence="2 3">P124</strain>
    </source>
</reference>
<gene>
    <name evidence="2" type="ORF">PRZ48_013604</name>
</gene>
<evidence type="ECO:0000313" key="3">
    <source>
        <dbReference type="Proteomes" id="UP001305779"/>
    </source>
</evidence>
<name>A0ABR0E1J0_ZASCE</name>
<organism evidence="2 3">
    <name type="scientific">Zasmidium cellare</name>
    <name type="common">Wine cellar mold</name>
    <name type="synonym">Racodium cellare</name>
    <dbReference type="NCBI Taxonomy" id="395010"/>
    <lineage>
        <taxon>Eukaryota</taxon>
        <taxon>Fungi</taxon>
        <taxon>Dikarya</taxon>
        <taxon>Ascomycota</taxon>
        <taxon>Pezizomycotina</taxon>
        <taxon>Dothideomycetes</taxon>
        <taxon>Dothideomycetidae</taxon>
        <taxon>Mycosphaerellales</taxon>
        <taxon>Mycosphaerellaceae</taxon>
        <taxon>Zasmidium</taxon>
    </lineage>
</organism>
<feature type="compositionally biased region" description="Basic residues" evidence="1">
    <location>
        <begin position="20"/>
        <end position="29"/>
    </location>
</feature>